<dbReference type="Pfam" id="PF08100">
    <property type="entry name" value="Dimerisation"/>
    <property type="match status" value="1"/>
</dbReference>
<protein>
    <submittedName>
        <fullName evidence="6">Uncharacterized protein</fullName>
    </submittedName>
</protein>
<evidence type="ECO:0000259" key="4">
    <source>
        <dbReference type="Pfam" id="PF00891"/>
    </source>
</evidence>
<dbReference type="Pfam" id="PF00891">
    <property type="entry name" value="Methyltransf_2"/>
    <property type="match status" value="1"/>
</dbReference>
<keyword evidence="7" id="KW-1185">Reference proteome</keyword>
<dbReference type="InterPro" id="IPR012967">
    <property type="entry name" value="COMT_dimerisation"/>
</dbReference>
<evidence type="ECO:0000256" key="3">
    <source>
        <dbReference type="ARBA" id="ARBA00022691"/>
    </source>
</evidence>
<keyword evidence="2" id="KW-0808">Transferase</keyword>
<feature type="domain" description="O-methyltransferase C-terminal" evidence="4">
    <location>
        <begin position="237"/>
        <end position="391"/>
    </location>
</feature>
<evidence type="ECO:0000313" key="6">
    <source>
        <dbReference type="EMBL" id="PGH15387.1"/>
    </source>
</evidence>
<organism evidence="6 7">
    <name type="scientific">Polytolypa hystricis (strain UAMH7299)</name>
    <dbReference type="NCBI Taxonomy" id="1447883"/>
    <lineage>
        <taxon>Eukaryota</taxon>
        <taxon>Fungi</taxon>
        <taxon>Dikarya</taxon>
        <taxon>Ascomycota</taxon>
        <taxon>Pezizomycotina</taxon>
        <taxon>Eurotiomycetes</taxon>
        <taxon>Eurotiomycetidae</taxon>
        <taxon>Onygenales</taxon>
        <taxon>Onygenales incertae sedis</taxon>
        <taxon>Polytolypa</taxon>
    </lineage>
</organism>
<comment type="caution">
    <text evidence="6">The sequence shown here is derived from an EMBL/GenBank/DDBJ whole genome shotgun (WGS) entry which is preliminary data.</text>
</comment>
<dbReference type="InterPro" id="IPR036388">
    <property type="entry name" value="WH-like_DNA-bd_sf"/>
</dbReference>
<reference evidence="6 7" key="1">
    <citation type="submission" date="2017-10" db="EMBL/GenBank/DDBJ databases">
        <title>Comparative genomics in systemic dimorphic fungi from Ajellomycetaceae.</title>
        <authorList>
            <person name="Munoz J.F."/>
            <person name="Mcewen J.G."/>
            <person name="Clay O.K."/>
            <person name="Cuomo C.A."/>
        </authorList>
    </citation>
    <scope>NUCLEOTIDE SEQUENCE [LARGE SCALE GENOMIC DNA]</scope>
    <source>
        <strain evidence="6 7">UAMH7299</strain>
    </source>
</reference>
<accession>A0A2B7Y3Y7</accession>
<dbReference type="GO" id="GO:0008171">
    <property type="term" value="F:O-methyltransferase activity"/>
    <property type="evidence" value="ECO:0007669"/>
    <property type="project" value="InterPro"/>
</dbReference>
<evidence type="ECO:0000256" key="2">
    <source>
        <dbReference type="ARBA" id="ARBA00022679"/>
    </source>
</evidence>
<dbReference type="InterPro" id="IPR016461">
    <property type="entry name" value="COMT-like"/>
</dbReference>
<dbReference type="Proteomes" id="UP000224634">
    <property type="component" value="Unassembled WGS sequence"/>
</dbReference>
<proteinExistence type="predicted"/>
<dbReference type="InterPro" id="IPR029063">
    <property type="entry name" value="SAM-dependent_MTases_sf"/>
</dbReference>
<dbReference type="SUPFAM" id="SSF53335">
    <property type="entry name" value="S-adenosyl-L-methionine-dependent methyltransferases"/>
    <property type="match status" value="1"/>
</dbReference>
<gene>
    <name evidence="6" type="ORF">AJ80_05571</name>
</gene>
<evidence type="ECO:0000313" key="7">
    <source>
        <dbReference type="Proteomes" id="UP000224634"/>
    </source>
</evidence>
<dbReference type="OrthoDB" id="1606438at2759"/>
<dbReference type="EMBL" id="PDNA01000083">
    <property type="protein sequence ID" value="PGH15387.1"/>
    <property type="molecule type" value="Genomic_DNA"/>
</dbReference>
<dbReference type="InterPro" id="IPR036390">
    <property type="entry name" value="WH_DNA-bd_sf"/>
</dbReference>
<keyword evidence="3" id="KW-0949">S-adenosyl-L-methionine</keyword>
<dbReference type="PROSITE" id="PS51683">
    <property type="entry name" value="SAM_OMT_II"/>
    <property type="match status" value="1"/>
</dbReference>
<dbReference type="PANTHER" id="PTHR43712:SF2">
    <property type="entry name" value="O-METHYLTRANSFERASE CICE"/>
    <property type="match status" value="1"/>
</dbReference>
<dbReference type="SUPFAM" id="SSF46785">
    <property type="entry name" value="Winged helix' DNA-binding domain"/>
    <property type="match status" value="1"/>
</dbReference>
<dbReference type="Gene3D" id="1.10.10.10">
    <property type="entry name" value="Winged helix-like DNA-binding domain superfamily/Winged helix DNA-binding domain"/>
    <property type="match status" value="1"/>
</dbReference>
<dbReference type="Gene3D" id="3.40.50.150">
    <property type="entry name" value="Vaccinia Virus protein VP39"/>
    <property type="match status" value="1"/>
</dbReference>
<evidence type="ECO:0000256" key="1">
    <source>
        <dbReference type="ARBA" id="ARBA00022603"/>
    </source>
</evidence>
<dbReference type="STRING" id="1447883.A0A2B7Y3Y7"/>
<sequence>MEFILQNLNSHLSSVHEQLKGKLQGELTSRLHNHDQGKLPEKELEKLATESINLLHSIEQMLEPGHLVLADHFLGYVNAKCLCAAVEFKVPDILRDRGPCTVAELASKCGACPHRLRQVLRILHNNGIFTYQSTTDTYENNATSTLLLRDHWMQWHNWVDLYGNQFYDMAKGIPESVQKTQTRSPAQINYDTDLNMFAYFNQQGWVPQLHRTLGGGATAQAPGILADYPWHEIASETVIDIGGGSGALIALLLRAHETMQGGIYDLPQVIDHATPFFHSPEGQFADLAERVPQENLIGGDFFKSIPPSKVYTMKWTLHDWKEAEALTILRNIRKAIIPGPKSRLVILESILADGRSSRLSRYADMNMLIAIGGLERTENDWRDLADKSGWRIVRVMPLRNAWPCAIEMAPDVPRQNGWGTFVNGS</sequence>
<evidence type="ECO:0000259" key="5">
    <source>
        <dbReference type="Pfam" id="PF08100"/>
    </source>
</evidence>
<dbReference type="GO" id="GO:0046983">
    <property type="term" value="F:protein dimerization activity"/>
    <property type="evidence" value="ECO:0007669"/>
    <property type="project" value="InterPro"/>
</dbReference>
<dbReference type="InterPro" id="IPR001077">
    <property type="entry name" value="COMT_C"/>
</dbReference>
<dbReference type="GO" id="GO:0032259">
    <property type="term" value="P:methylation"/>
    <property type="evidence" value="ECO:0007669"/>
    <property type="project" value="UniProtKB-KW"/>
</dbReference>
<name>A0A2B7Y3Y7_POLH7</name>
<feature type="domain" description="O-methyltransferase dimerisation" evidence="5">
    <location>
        <begin position="71"/>
        <end position="149"/>
    </location>
</feature>
<dbReference type="PANTHER" id="PTHR43712">
    <property type="entry name" value="PUTATIVE (AFU_ORTHOLOGUE AFUA_4G14580)-RELATED"/>
    <property type="match status" value="1"/>
</dbReference>
<keyword evidence="1" id="KW-0489">Methyltransferase</keyword>
<dbReference type="AlphaFoldDB" id="A0A2B7Y3Y7"/>